<keyword evidence="9" id="KW-1185">Reference proteome</keyword>
<gene>
    <name evidence="8" type="ORF">DL546_002485</name>
</gene>
<dbReference type="InterPro" id="IPR053278">
    <property type="entry name" value="Pre-60S_factor_ECM1"/>
</dbReference>
<evidence type="ECO:0000313" key="9">
    <source>
        <dbReference type="Proteomes" id="UP000275385"/>
    </source>
</evidence>
<feature type="region of interest" description="Disordered" evidence="7">
    <location>
        <begin position="125"/>
        <end position="151"/>
    </location>
</feature>
<evidence type="ECO:0008006" key="10">
    <source>
        <dbReference type="Google" id="ProtNLM"/>
    </source>
</evidence>
<dbReference type="GO" id="GO:0030687">
    <property type="term" value="C:preribosome, large subunit precursor"/>
    <property type="evidence" value="ECO:0007669"/>
    <property type="project" value="TreeGrafter"/>
</dbReference>
<evidence type="ECO:0000256" key="6">
    <source>
        <dbReference type="ARBA" id="ARBA00023242"/>
    </source>
</evidence>
<feature type="region of interest" description="Disordered" evidence="7">
    <location>
        <begin position="1"/>
        <end position="80"/>
    </location>
</feature>
<feature type="compositionally biased region" description="Basic residues" evidence="7">
    <location>
        <begin position="1"/>
        <end position="16"/>
    </location>
</feature>
<feature type="compositionally biased region" description="Basic residues" evidence="7">
    <location>
        <begin position="56"/>
        <end position="72"/>
    </location>
</feature>
<dbReference type="GO" id="GO:0000055">
    <property type="term" value="P:ribosomal large subunit export from nucleus"/>
    <property type="evidence" value="ECO:0007669"/>
    <property type="project" value="TreeGrafter"/>
</dbReference>
<reference evidence="8 9" key="1">
    <citation type="submission" date="2018-08" db="EMBL/GenBank/DDBJ databases">
        <title>Draft genome of the lignicolous fungus Coniochaeta pulveracea.</title>
        <authorList>
            <person name="Borstlap C.J."/>
            <person name="De Witt R.N."/>
            <person name="Botha A."/>
            <person name="Volschenk H."/>
        </authorList>
    </citation>
    <scope>NUCLEOTIDE SEQUENCE [LARGE SCALE GENOMIC DNA]</scope>
    <source>
        <strain evidence="8 9">CAB683</strain>
    </source>
</reference>
<dbReference type="Proteomes" id="UP000275385">
    <property type="component" value="Unassembled WGS sequence"/>
</dbReference>
<dbReference type="InterPro" id="IPR022784">
    <property type="entry name" value="Ribosome_bgen_Alb1"/>
</dbReference>
<evidence type="ECO:0000256" key="2">
    <source>
        <dbReference type="ARBA" id="ARBA00004496"/>
    </source>
</evidence>
<protein>
    <recommendedName>
        <fullName evidence="10">Alb1-domain-containing protein</fullName>
    </recommendedName>
</protein>
<dbReference type="PANTHER" id="PTHR28280">
    <property type="entry name" value="SHUTTLING PRE-60S FACTOR ECM1"/>
    <property type="match status" value="1"/>
</dbReference>
<dbReference type="AlphaFoldDB" id="A0A420Y681"/>
<accession>A0A420Y681</accession>
<dbReference type="OrthoDB" id="5304887at2759"/>
<feature type="compositionally biased region" description="Acidic residues" evidence="7">
    <location>
        <begin position="130"/>
        <end position="143"/>
    </location>
</feature>
<dbReference type="Pfam" id="PF09135">
    <property type="entry name" value="Alb1"/>
    <property type="match status" value="1"/>
</dbReference>
<comment type="caution">
    <text evidence="8">The sequence shown here is derived from an EMBL/GenBank/DDBJ whole genome shotgun (WGS) entry which is preliminary data.</text>
</comment>
<name>A0A420Y681_9PEZI</name>
<dbReference type="PANTHER" id="PTHR28280:SF1">
    <property type="entry name" value="SHUTTLING PRE-60S FACTOR ECM1"/>
    <property type="match status" value="1"/>
</dbReference>
<keyword evidence="4" id="KW-0963">Cytoplasm</keyword>
<dbReference type="GO" id="GO:0005737">
    <property type="term" value="C:cytoplasm"/>
    <property type="evidence" value="ECO:0007669"/>
    <property type="project" value="UniProtKB-SubCell"/>
</dbReference>
<proteinExistence type="predicted"/>
<organism evidence="8 9">
    <name type="scientific">Coniochaeta pulveracea</name>
    <dbReference type="NCBI Taxonomy" id="177199"/>
    <lineage>
        <taxon>Eukaryota</taxon>
        <taxon>Fungi</taxon>
        <taxon>Dikarya</taxon>
        <taxon>Ascomycota</taxon>
        <taxon>Pezizomycotina</taxon>
        <taxon>Sordariomycetes</taxon>
        <taxon>Sordariomycetidae</taxon>
        <taxon>Coniochaetales</taxon>
        <taxon>Coniochaetaceae</taxon>
        <taxon>Coniochaeta</taxon>
    </lineage>
</organism>
<evidence type="ECO:0000256" key="4">
    <source>
        <dbReference type="ARBA" id="ARBA00022490"/>
    </source>
</evidence>
<comment type="subcellular location">
    <subcellularLocation>
        <location evidence="2">Cytoplasm</location>
    </subcellularLocation>
    <subcellularLocation>
        <location evidence="1">Nucleus</location>
    </subcellularLocation>
</comment>
<dbReference type="GO" id="GO:0005730">
    <property type="term" value="C:nucleolus"/>
    <property type="evidence" value="ECO:0007669"/>
    <property type="project" value="TreeGrafter"/>
</dbReference>
<keyword evidence="6" id="KW-0539">Nucleus</keyword>
<evidence type="ECO:0000313" key="8">
    <source>
        <dbReference type="EMBL" id="RKU43396.1"/>
    </source>
</evidence>
<dbReference type="EMBL" id="QVQW01000043">
    <property type="protein sequence ID" value="RKU43396.1"/>
    <property type="molecule type" value="Genomic_DNA"/>
</dbReference>
<evidence type="ECO:0000256" key="5">
    <source>
        <dbReference type="ARBA" id="ARBA00022517"/>
    </source>
</evidence>
<keyword evidence="5" id="KW-0690">Ribosome biogenesis</keyword>
<sequence>MVKAKKAPSAHSRAARRATSPSINTDRSLKEARAPAESVDQRPAILAAHHNSGVSKKSKRKTVMSRAARQRHERAADMAEAVAERTAVKVQKSKASARVIESRKKTWDEINKDPVIKSKGAFAALAEKSDESDEDMDEDEDVQDAPVKAVPTPVVQTLHEQDEILLEDEEEIL</sequence>
<evidence type="ECO:0000256" key="3">
    <source>
        <dbReference type="ARBA" id="ARBA00022448"/>
    </source>
</evidence>
<keyword evidence="3" id="KW-0813">Transport</keyword>
<evidence type="ECO:0000256" key="1">
    <source>
        <dbReference type="ARBA" id="ARBA00004123"/>
    </source>
</evidence>
<evidence type="ECO:0000256" key="7">
    <source>
        <dbReference type="SAM" id="MobiDB-lite"/>
    </source>
</evidence>